<dbReference type="EMBL" id="CP075587">
    <property type="protein sequence ID" value="QYF48709.1"/>
    <property type="molecule type" value="Genomic_DNA"/>
</dbReference>
<evidence type="ECO:0000313" key="8">
    <source>
        <dbReference type="Proteomes" id="UP000826014"/>
    </source>
</evidence>
<feature type="transmembrane region" description="Helical" evidence="5">
    <location>
        <begin position="12"/>
        <end position="30"/>
    </location>
</feature>
<evidence type="ECO:0000256" key="4">
    <source>
        <dbReference type="ARBA" id="ARBA00023136"/>
    </source>
</evidence>
<dbReference type="PANTHER" id="PTHR36985:SF1">
    <property type="entry name" value="TRANSLOCATION AND ASSEMBLY MODULE SUBUNIT TAMB"/>
    <property type="match status" value="1"/>
</dbReference>
<name>A0ABX8V0K6_9BACT</name>
<dbReference type="PANTHER" id="PTHR36985">
    <property type="entry name" value="TRANSLOCATION AND ASSEMBLY MODULE SUBUNIT TAMB"/>
    <property type="match status" value="1"/>
</dbReference>
<evidence type="ECO:0000313" key="7">
    <source>
        <dbReference type="EMBL" id="QYF48709.1"/>
    </source>
</evidence>
<evidence type="ECO:0000259" key="6">
    <source>
        <dbReference type="Pfam" id="PF04357"/>
    </source>
</evidence>
<evidence type="ECO:0000256" key="5">
    <source>
        <dbReference type="SAM" id="Phobius"/>
    </source>
</evidence>
<sequence>MLKLLLSPLHWIIRLLFLLIFLVCLFFALIQTKWVQEIIQKKITHLLDEMGLEIRLKGLSGTLPFSWQVDQATLFTKSYESWNLQAIKLRFAITPLIRGQLVIDYLHIEQVECTFIEGVPPPTASLSIDETRIHVRKALDKFSFPIPIRVKHAYVSDFFCPSLYPLHLVIQAQGMLKNTRRFFFDAFVLSKLNNKEILHLTFAGNKKRNQINAYIKIQSPVFEQELLSEISLKGLWSSWASLLYDTLPSTLPVQGFLKAHLLSQTPPVEKCFEPFQWNWKCACSFSIPKFDTLSIYNLHIYSPPMEIRGEAIVHPTVDTSWFKFDLNSQDLSLFSSYCKYPVEGSLQAHAAFDSGVFQAKYIVPEGSFNKVELANLKGSIQGKRHQGIFFADTDLFLQIEELPFRAEASLEYIPSQELFIDKAIFTGASAKMEGFCSWDLTRNILEGSIFANVNQLSRLPFFTSYDLDGSCALECTLSQIDQAQIATISGSLNRFRFQNHYANELLYSAQLYDPFANMQGNMHLIAHQGRTSLGTVDILEIKTRSEDHVWPFSLEATGDIEGEFFCEIQGSYRFEPNFLAFECTSAKGQLLNIPFVLHYPFELEIQPSLYTLSPFSLSVGEGDFYATGEISETHLLGKCDIAHFPLEFVRPITRNLSLRGNLSMQSSVDANLENAEGACNIVIETARLLQEDEDTPILAKGSLQARLHQKRVQFFVEVRTKEAEMIDFSGFIPIEYSFFPFGVQIDENTLFSAEIIAEGKLENLFDFVQLGSHYATGLISTRLFFSQTLLSPRLQGDLEWQSGSYDNYYTGTSLRDIQAKLVAENDKLHLTSFTAHDQEEGTLTAKGNILLNVHQHFPFLFETTLRHTHLLKFPVFDSIFTGSVILSGNRLGGLATGALYVDEASIEIPDKLSTDLPLLPIKFIHIPPSVTSYTFDAKPLFPIKFDFDLTANDKIFVRGKGVNSEWKGKVKLKGDNAHFIADGSLSLIKGEYLFSGKIFKLTEGQIVFNDTAKFSSYLSLSGQLTLPDVVITAQLRGPLQSPQLTFQSNPQLPTSSILSRVLFDKDISDISQSEASKLASALMAISSSAGPDILDTIRKTIGVDRLNLVSSSSGSTEEVALQIGKYLTKGVLITLSQSTKSSHVIVEIELPYGFVFQAETQEEQEGKFSLKWTKSY</sequence>
<evidence type="ECO:0000256" key="1">
    <source>
        <dbReference type="ARBA" id="ARBA00004167"/>
    </source>
</evidence>
<dbReference type="InterPro" id="IPR007452">
    <property type="entry name" value="TamB_C"/>
</dbReference>
<protein>
    <submittedName>
        <fullName evidence="7">TamB</fullName>
    </submittedName>
</protein>
<keyword evidence="4 5" id="KW-0472">Membrane</keyword>
<evidence type="ECO:0000256" key="2">
    <source>
        <dbReference type="ARBA" id="ARBA00022692"/>
    </source>
</evidence>
<gene>
    <name evidence="7" type="ORF">RHABOEDO_000913</name>
</gene>
<accession>A0ABX8V0K6</accession>
<reference evidence="7 8" key="1">
    <citation type="journal article" date="2022" name="bioRxiv">
        <title>Ecology and evolution of chlamydial symbionts of arthropods.</title>
        <authorList>
            <person name="Halter T."/>
            <person name="Koestlbacher S."/>
            <person name="Collingro A."/>
            <person name="Sixt B.S."/>
            <person name="Toenshoff E.R."/>
            <person name="Hendrickx F."/>
            <person name="Kostanjsek R."/>
            <person name="Horn M."/>
        </authorList>
    </citation>
    <scope>NUCLEOTIDE SEQUENCE [LARGE SCALE GENOMIC DNA]</scope>
    <source>
        <strain evidence="7">W744xW776</strain>
    </source>
</reference>
<comment type="subcellular location">
    <subcellularLocation>
        <location evidence="1">Membrane</location>
        <topology evidence="1">Single-pass membrane protein</topology>
    </subcellularLocation>
</comment>
<keyword evidence="3 5" id="KW-1133">Transmembrane helix</keyword>
<dbReference type="Pfam" id="PF04357">
    <property type="entry name" value="TamB"/>
    <property type="match status" value="1"/>
</dbReference>
<proteinExistence type="predicted"/>
<dbReference type="Proteomes" id="UP000826014">
    <property type="component" value="Chromosome"/>
</dbReference>
<keyword evidence="2 5" id="KW-0812">Transmembrane</keyword>
<evidence type="ECO:0000256" key="3">
    <source>
        <dbReference type="ARBA" id="ARBA00022989"/>
    </source>
</evidence>
<organism evidence="7 8">
    <name type="scientific">Candidatus Rhabdochlamydia oedothoracis</name>
    <dbReference type="NCBI Taxonomy" id="2720720"/>
    <lineage>
        <taxon>Bacteria</taxon>
        <taxon>Pseudomonadati</taxon>
        <taxon>Chlamydiota</taxon>
        <taxon>Chlamydiia</taxon>
        <taxon>Parachlamydiales</taxon>
        <taxon>Candidatus Rhabdochlamydiaceae</taxon>
        <taxon>Candidatus Rhabdochlamydia</taxon>
    </lineage>
</organism>
<keyword evidence="8" id="KW-1185">Reference proteome</keyword>
<feature type="domain" description="Translocation and assembly module TamB C-terminal" evidence="6">
    <location>
        <begin position="833"/>
        <end position="1176"/>
    </location>
</feature>